<dbReference type="InterPro" id="IPR022088">
    <property type="entry name" value="Intraflagellar_transp_cmplxB"/>
</dbReference>
<evidence type="ECO:0000256" key="8">
    <source>
        <dbReference type="SAM" id="MobiDB-lite"/>
    </source>
</evidence>
<keyword evidence="4" id="KW-0963">Cytoplasm</keyword>
<gene>
    <name evidence="9" type="ORF">PSYICH_LOCUS7124</name>
</gene>
<dbReference type="GO" id="GO:0030992">
    <property type="term" value="C:intraciliary transport particle B"/>
    <property type="evidence" value="ECO:0007669"/>
    <property type="project" value="TreeGrafter"/>
</dbReference>
<keyword evidence="5" id="KW-0969">Cilium</keyword>
<dbReference type="PANTHER" id="PTHR13376:SF0">
    <property type="entry name" value="INTRAFLAGELLAR TRANSPORT PROTEIN 46 HOMOLOG"/>
    <property type="match status" value="1"/>
</dbReference>
<evidence type="ECO:0000313" key="10">
    <source>
        <dbReference type="Proteomes" id="UP001153636"/>
    </source>
</evidence>
<dbReference type="OrthoDB" id="2119217at2759"/>
<feature type="region of interest" description="Disordered" evidence="8">
    <location>
        <begin position="454"/>
        <end position="476"/>
    </location>
</feature>
<feature type="compositionally biased region" description="Low complexity" evidence="8">
    <location>
        <begin position="40"/>
        <end position="49"/>
    </location>
</feature>
<organism evidence="9 10">
    <name type="scientific">Psylliodes chrysocephalus</name>
    <dbReference type="NCBI Taxonomy" id="3402493"/>
    <lineage>
        <taxon>Eukaryota</taxon>
        <taxon>Metazoa</taxon>
        <taxon>Ecdysozoa</taxon>
        <taxon>Arthropoda</taxon>
        <taxon>Hexapoda</taxon>
        <taxon>Insecta</taxon>
        <taxon>Pterygota</taxon>
        <taxon>Neoptera</taxon>
        <taxon>Endopterygota</taxon>
        <taxon>Coleoptera</taxon>
        <taxon>Polyphaga</taxon>
        <taxon>Cucujiformia</taxon>
        <taxon>Chrysomeloidea</taxon>
        <taxon>Chrysomelidae</taxon>
        <taxon>Galerucinae</taxon>
        <taxon>Alticini</taxon>
        <taxon>Psylliodes</taxon>
    </lineage>
</organism>
<evidence type="ECO:0000256" key="4">
    <source>
        <dbReference type="ARBA" id="ARBA00022490"/>
    </source>
</evidence>
<evidence type="ECO:0000256" key="2">
    <source>
        <dbReference type="ARBA" id="ARBA00007700"/>
    </source>
</evidence>
<dbReference type="GO" id="GO:0060271">
    <property type="term" value="P:cilium assembly"/>
    <property type="evidence" value="ECO:0007669"/>
    <property type="project" value="TreeGrafter"/>
</dbReference>
<name>A0A9P0CQ69_9CUCU</name>
<dbReference type="PANTHER" id="PTHR13376">
    <property type="entry name" value="INTRAFLAGELLAR TRANSPORT PROTEIN 46 HOMOLOG"/>
    <property type="match status" value="1"/>
</dbReference>
<dbReference type="Proteomes" id="UP001153636">
    <property type="component" value="Chromosome 2"/>
</dbReference>
<evidence type="ECO:0000256" key="6">
    <source>
        <dbReference type="ARBA" id="ARBA00023212"/>
    </source>
</evidence>
<dbReference type="Pfam" id="PF12317">
    <property type="entry name" value="IFT46_B_C"/>
    <property type="match status" value="1"/>
</dbReference>
<feature type="compositionally biased region" description="Acidic residues" evidence="8">
    <location>
        <begin position="8"/>
        <end position="23"/>
    </location>
</feature>
<comment type="similarity">
    <text evidence="2">Belongs to the IFT46 family.</text>
</comment>
<dbReference type="GO" id="GO:0031514">
    <property type="term" value="C:motile cilium"/>
    <property type="evidence" value="ECO:0007669"/>
    <property type="project" value="TreeGrafter"/>
</dbReference>
<keyword evidence="6" id="KW-0206">Cytoskeleton</keyword>
<evidence type="ECO:0000256" key="1">
    <source>
        <dbReference type="ARBA" id="ARBA00004120"/>
    </source>
</evidence>
<proteinExistence type="inferred from homology"/>
<evidence type="ECO:0000313" key="9">
    <source>
        <dbReference type="EMBL" id="CAH1106274.1"/>
    </source>
</evidence>
<accession>A0A9P0CQ69</accession>
<reference evidence="9" key="1">
    <citation type="submission" date="2022-01" db="EMBL/GenBank/DDBJ databases">
        <authorList>
            <person name="King R."/>
        </authorList>
    </citation>
    <scope>NUCLEOTIDE SEQUENCE</scope>
</reference>
<dbReference type="AlphaFoldDB" id="A0A9P0CQ69"/>
<feature type="compositionally biased region" description="Basic and acidic residues" evidence="8">
    <location>
        <begin position="24"/>
        <end position="37"/>
    </location>
</feature>
<feature type="compositionally biased region" description="Basic and acidic residues" evidence="8">
    <location>
        <begin position="53"/>
        <end position="74"/>
    </location>
</feature>
<evidence type="ECO:0000256" key="7">
    <source>
        <dbReference type="ARBA" id="ARBA00023273"/>
    </source>
</evidence>
<dbReference type="GO" id="GO:0005815">
    <property type="term" value="C:microtubule organizing center"/>
    <property type="evidence" value="ECO:0007669"/>
    <property type="project" value="TreeGrafter"/>
</dbReference>
<comment type="subcellular location">
    <subcellularLocation>
        <location evidence="1">Cytoplasm</location>
        <location evidence="1">Cytoskeleton</location>
        <location evidence="1">Cilium basal body</location>
    </subcellularLocation>
</comment>
<feature type="region of interest" description="Disordered" evidence="8">
    <location>
        <begin position="205"/>
        <end position="233"/>
    </location>
</feature>
<keyword evidence="7" id="KW-0966">Cell projection</keyword>
<evidence type="ECO:0000256" key="5">
    <source>
        <dbReference type="ARBA" id="ARBA00023069"/>
    </source>
</evidence>
<sequence length="476" mass="54358">MQRSFSIIDDDDDDEVFLPEEENKEQTKKAASYKDDNNESDLSLSEESSISPKRAEDLQKLKDLELNSEDEKNSDAYIPSPKDSDKTSGSLSDRQISLLKRRQLKNHFLSDSDDSDVENELKSQSSENSYKPIGDDLRGRRLKAPPVPPLLLADSDESEDHFKSPKIEKEIFEELRKDSMNADDVVSGRQTAVLRRRTLNEPKIAHLLSDSDDSDNEDKAELPVPGEYNPKDYENLEVDDETKDLFQLISRYIPQQLNITYKFKPFTPEFLPAVGDIDAFLKVYPPDTTIHDEKCTETFDHLGLTVLDEPASHQSDPAVLYLQLRAASGNPRKKIDQNVVVKKIDNVEKNFKTIEKWIKDISDLHKSKSSVVMRYSEPMPDLDDLMQEWPEEVENDLRQNGFPKPENMSLQEYISTVCNLFQIPLAKKKVQSLYLLFCLYGAIKQTQLYKATSSEHDKNIATSSSAKNEADQLVIE</sequence>
<feature type="region of interest" description="Disordered" evidence="8">
    <location>
        <begin position="1"/>
        <end position="163"/>
    </location>
</feature>
<evidence type="ECO:0000256" key="3">
    <source>
        <dbReference type="ARBA" id="ARBA00017206"/>
    </source>
</evidence>
<keyword evidence="10" id="KW-1185">Reference proteome</keyword>
<dbReference type="GO" id="GO:0042073">
    <property type="term" value="P:intraciliary transport"/>
    <property type="evidence" value="ECO:0007669"/>
    <property type="project" value="InterPro"/>
</dbReference>
<dbReference type="EMBL" id="OV651814">
    <property type="protein sequence ID" value="CAH1106274.1"/>
    <property type="molecule type" value="Genomic_DNA"/>
</dbReference>
<protein>
    <recommendedName>
        <fullName evidence="3">Intraflagellar transport protein 46 homolog</fullName>
    </recommendedName>
</protein>